<name>A0A3B0JMK4_DROGU</name>
<keyword evidence="5" id="KW-1185">Reference proteome</keyword>
<dbReference type="InterPro" id="IPR057953">
    <property type="entry name" value="SAPC2_N"/>
</dbReference>
<feature type="compositionally biased region" description="Basic residues" evidence="1">
    <location>
        <begin position="651"/>
        <end position="662"/>
    </location>
</feature>
<feature type="domain" description="Suppressor APC" evidence="3">
    <location>
        <begin position="458"/>
        <end position="535"/>
    </location>
</feature>
<feature type="compositionally biased region" description="Basic and acidic residues" evidence="1">
    <location>
        <begin position="194"/>
        <end position="209"/>
    </location>
</feature>
<dbReference type="STRING" id="7266.A0A3B0JMK4"/>
<feature type="region of interest" description="Disordered" evidence="1">
    <location>
        <begin position="622"/>
        <end position="662"/>
    </location>
</feature>
<dbReference type="Gene3D" id="2.10.90.10">
    <property type="entry name" value="Cystine-knot cytokines"/>
    <property type="match status" value="1"/>
</dbReference>
<feature type="region of interest" description="Disordered" evidence="1">
    <location>
        <begin position="145"/>
        <end position="209"/>
    </location>
</feature>
<proteinExistence type="predicted"/>
<sequence>MDYRLLLKILSFLLLAHLGLGQPQQSPATDYGEEQPPEGYYAFVESPNAVPPRVRPPPYTFVNADCKDVAAGKKSAVSVHNICGDLNKGQIPKNPLGQNVLGEPYPFELIRNQTLKFLSKTLPVLKADDTLPKVTQIIRDEPVEQLDNNNIDRPYPGSGSTRVRRSLPDGIESNEYSYFDPALDEENGHQQQQRQREQQQKRAAEERKPRKFCDGGGVFCTLYRAIQGDGGSAAAATPTAERREEVGPIRYEGPPTPCPAKVEYATPVFAKNYQGAWRYVVQIPYEGYFTQTVEVTRCIQARCHYLDGGCLSSPRWVSLLVAEIFYPNAEDTVPTSSTTTPTPSVQDFQAYQQYLQKRAGVATASDGTSSTGPNGAGAGAAPPDAHCDGHDELGCFQVRLYYDWFLIPGSCKCWRPDYFAKYVRRKSVKMLRQNTSTSMLALNTSDAHNGQSLDMDALPKQFVLSMKKLFDILDDKQSGYVRYVDIEKGWQDDGSKGLPRGVLDSLRRVTPSCGLLSFERFCAGLKLCLLRNQQQMSETKIRPRSQPQSLGAELEYGSPAPPPKPPRQSATVTTSPPASLGKADIRHALQNWQLNLMHSERDASANAVKQKSLTLKTAREQFEHRGSADGGSSSTSASATDWSLALPPKKSSSKRRESRRHTLQNGIDYNMLKRLKHLEEQRELLLFGLDGVEKARDWYMQQVLNVQEQIKYFGRLGTRFDQWSELQQERLNFQRARVLEANRSLAILADTWEHGGYPLHINLAMPSKLSDLLERGSLYEQHQQQQHPHQLQQFHNMRAISNFVLSQPSPESQSSAGLGDADVVY</sequence>
<feature type="compositionally biased region" description="Low complexity" evidence="1">
    <location>
        <begin position="630"/>
        <end position="641"/>
    </location>
</feature>
<dbReference type="SUPFAM" id="SSF57501">
    <property type="entry name" value="Cystine-knot cytokines"/>
    <property type="match status" value="1"/>
</dbReference>
<evidence type="ECO:0000259" key="3">
    <source>
        <dbReference type="Pfam" id="PF25825"/>
    </source>
</evidence>
<dbReference type="InterPro" id="IPR026828">
    <property type="entry name" value="SAPC2_1/2"/>
</dbReference>
<feature type="region of interest" description="Disordered" evidence="1">
    <location>
        <begin position="536"/>
        <end position="580"/>
    </location>
</feature>
<evidence type="ECO:0000313" key="4">
    <source>
        <dbReference type="EMBL" id="SPP74526.1"/>
    </source>
</evidence>
<feature type="chain" id="PRO_5017331931" evidence="2">
    <location>
        <begin position="22"/>
        <end position="825"/>
    </location>
</feature>
<reference evidence="5" key="1">
    <citation type="submission" date="2018-01" db="EMBL/GenBank/DDBJ databases">
        <authorList>
            <person name="Alioto T."/>
            <person name="Alioto T."/>
        </authorList>
    </citation>
    <scope>NUCLEOTIDE SEQUENCE [LARGE SCALE GENOMIC DNA]</scope>
</reference>
<organism evidence="4 5">
    <name type="scientific">Drosophila guanche</name>
    <name type="common">Fruit fly</name>
    <dbReference type="NCBI Taxonomy" id="7266"/>
    <lineage>
        <taxon>Eukaryota</taxon>
        <taxon>Metazoa</taxon>
        <taxon>Ecdysozoa</taxon>
        <taxon>Arthropoda</taxon>
        <taxon>Hexapoda</taxon>
        <taxon>Insecta</taxon>
        <taxon>Pterygota</taxon>
        <taxon>Neoptera</taxon>
        <taxon>Endopterygota</taxon>
        <taxon>Diptera</taxon>
        <taxon>Brachycera</taxon>
        <taxon>Muscomorpha</taxon>
        <taxon>Ephydroidea</taxon>
        <taxon>Drosophilidae</taxon>
        <taxon>Drosophila</taxon>
        <taxon>Sophophora</taxon>
    </lineage>
</organism>
<dbReference type="EMBL" id="OUUW01000001">
    <property type="protein sequence ID" value="SPP74526.1"/>
    <property type="molecule type" value="Genomic_DNA"/>
</dbReference>
<dbReference type="Gene3D" id="1.10.287.450">
    <property type="entry name" value="Helix hairpin bin"/>
    <property type="match status" value="1"/>
</dbReference>
<evidence type="ECO:0000256" key="2">
    <source>
        <dbReference type="SAM" id="SignalP"/>
    </source>
</evidence>
<keyword evidence="2" id="KW-0732">Signal</keyword>
<dbReference type="InterPro" id="IPR029034">
    <property type="entry name" value="Cystine-knot_cytokine"/>
</dbReference>
<dbReference type="PANTHER" id="PTHR14907">
    <property type="entry name" value="FI14130P"/>
    <property type="match status" value="1"/>
</dbReference>
<evidence type="ECO:0000256" key="1">
    <source>
        <dbReference type="SAM" id="MobiDB-lite"/>
    </source>
</evidence>
<accession>A0A3B0JMK4</accession>
<feature type="signal peptide" evidence="2">
    <location>
        <begin position="1"/>
        <end position="21"/>
    </location>
</feature>
<evidence type="ECO:0000313" key="5">
    <source>
        <dbReference type="Proteomes" id="UP000268350"/>
    </source>
</evidence>
<dbReference type="Pfam" id="PF25825">
    <property type="entry name" value="SAPC2_N"/>
    <property type="match status" value="1"/>
</dbReference>
<gene>
    <name evidence="4" type="ORF">DGUA_6G002174</name>
</gene>
<dbReference type="AlphaFoldDB" id="A0A3B0JMK4"/>
<dbReference type="PANTHER" id="PTHR14907:SF2">
    <property type="entry name" value="SUPPRESSOR APC DOMAIN-CONTAINING PROTEIN 2"/>
    <property type="match status" value="1"/>
</dbReference>
<dbReference type="Proteomes" id="UP000268350">
    <property type="component" value="Unassembled WGS sequence"/>
</dbReference>
<dbReference type="OrthoDB" id="6342974at2759"/>
<dbReference type="Pfam" id="PF11414">
    <property type="entry name" value="Suppressor_APC"/>
    <property type="match status" value="1"/>
</dbReference>
<feature type="region of interest" description="Disordered" evidence="1">
    <location>
        <begin position="362"/>
        <end position="383"/>
    </location>
</feature>
<dbReference type="FunFam" id="2.10.90.10:FF:000062">
    <property type="entry name" value="GK21666"/>
    <property type="match status" value="1"/>
</dbReference>
<protein>
    <submittedName>
        <fullName evidence="4">Blast:Suppressor APC domain-containing protein 2</fullName>
    </submittedName>
</protein>
<feature type="compositionally biased region" description="Polar residues" evidence="1">
    <location>
        <begin position="568"/>
        <end position="577"/>
    </location>
</feature>